<dbReference type="InterPro" id="IPR039421">
    <property type="entry name" value="Type_1_exporter"/>
</dbReference>
<dbReference type="PROSITE" id="PS50929">
    <property type="entry name" value="ABC_TM1F"/>
    <property type="match status" value="1"/>
</dbReference>
<dbReference type="Gene3D" id="1.20.1560.10">
    <property type="entry name" value="ABC transporter type 1, transmembrane domain"/>
    <property type="match status" value="1"/>
</dbReference>
<evidence type="ECO:0000256" key="7">
    <source>
        <dbReference type="ARBA" id="ARBA00022989"/>
    </source>
</evidence>
<accession>A0A6L5GPB1</accession>
<dbReference type="Gene3D" id="3.40.50.300">
    <property type="entry name" value="P-loop containing nucleotide triphosphate hydrolases"/>
    <property type="match status" value="1"/>
</dbReference>
<dbReference type="FunFam" id="3.40.50.300:FF:000854">
    <property type="entry name" value="Multidrug ABC transporter ATP-binding protein"/>
    <property type="match status" value="1"/>
</dbReference>
<dbReference type="InterPro" id="IPR036640">
    <property type="entry name" value="ABC1_TM_sf"/>
</dbReference>
<dbReference type="SUPFAM" id="SSF52540">
    <property type="entry name" value="P-loop containing nucleoside triphosphate hydrolases"/>
    <property type="match status" value="1"/>
</dbReference>
<name>A0A6L5GPB1_9FIRM</name>
<feature type="transmembrane region" description="Helical" evidence="9">
    <location>
        <begin position="159"/>
        <end position="180"/>
    </location>
</feature>
<keyword evidence="4 9" id="KW-0812">Transmembrane</keyword>
<dbReference type="PROSITE" id="PS50893">
    <property type="entry name" value="ABC_TRANSPORTER_2"/>
    <property type="match status" value="1"/>
</dbReference>
<evidence type="ECO:0000259" key="11">
    <source>
        <dbReference type="PROSITE" id="PS50929"/>
    </source>
</evidence>
<dbReference type="InterPro" id="IPR027417">
    <property type="entry name" value="P-loop_NTPase"/>
</dbReference>
<dbReference type="InterPro" id="IPR003439">
    <property type="entry name" value="ABC_transporter-like_ATP-bd"/>
</dbReference>
<dbReference type="PANTHER" id="PTHR43394">
    <property type="entry name" value="ATP-DEPENDENT PERMEASE MDL1, MITOCHONDRIAL"/>
    <property type="match status" value="1"/>
</dbReference>
<dbReference type="SMART" id="SM00382">
    <property type="entry name" value="AAA"/>
    <property type="match status" value="1"/>
</dbReference>
<dbReference type="GO" id="GO:0005886">
    <property type="term" value="C:plasma membrane"/>
    <property type="evidence" value="ECO:0007669"/>
    <property type="project" value="UniProtKB-SubCell"/>
</dbReference>
<evidence type="ECO:0000256" key="8">
    <source>
        <dbReference type="ARBA" id="ARBA00023136"/>
    </source>
</evidence>
<evidence type="ECO:0000256" key="1">
    <source>
        <dbReference type="ARBA" id="ARBA00004651"/>
    </source>
</evidence>
<evidence type="ECO:0000256" key="6">
    <source>
        <dbReference type="ARBA" id="ARBA00022840"/>
    </source>
</evidence>
<evidence type="ECO:0000313" key="12">
    <source>
        <dbReference type="EMBL" id="MQM72095.1"/>
    </source>
</evidence>
<dbReference type="GO" id="GO:0005524">
    <property type="term" value="F:ATP binding"/>
    <property type="evidence" value="ECO:0007669"/>
    <property type="project" value="UniProtKB-KW"/>
</dbReference>
<comment type="caution">
    <text evidence="12">The sequence shown here is derived from an EMBL/GenBank/DDBJ whole genome shotgun (WGS) entry which is preliminary data.</text>
</comment>
<feature type="transmembrane region" description="Helical" evidence="9">
    <location>
        <begin position="127"/>
        <end position="147"/>
    </location>
</feature>
<gene>
    <name evidence="12" type="ORF">FRC53_01425</name>
</gene>
<keyword evidence="13" id="KW-1185">Reference proteome</keyword>
<dbReference type="EMBL" id="VOGB01000003">
    <property type="protein sequence ID" value="MQM72095.1"/>
    <property type="molecule type" value="Genomic_DNA"/>
</dbReference>
<feature type="domain" description="ABC transporter" evidence="10">
    <location>
        <begin position="339"/>
        <end position="577"/>
    </location>
</feature>
<dbReference type="Pfam" id="PF00664">
    <property type="entry name" value="ABC_membrane"/>
    <property type="match status" value="1"/>
</dbReference>
<keyword evidence="7 9" id="KW-1133">Transmembrane helix</keyword>
<dbReference type="PROSITE" id="PS51257">
    <property type="entry name" value="PROKAR_LIPOPROTEIN"/>
    <property type="match status" value="1"/>
</dbReference>
<dbReference type="InterPro" id="IPR017871">
    <property type="entry name" value="ABC_transporter-like_CS"/>
</dbReference>
<evidence type="ECO:0000256" key="3">
    <source>
        <dbReference type="ARBA" id="ARBA00022475"/>
    </source>
</evidence>
<keyword evidence="8 9" id="KW-0472">Membrane</keyword>
<dbReference type="PANTHER" id="PTHR43394:SF1">
    <property type="entry name" value="ATP-BINDING CASSETTE SUB-FAMILY B MEMBER 10, MITOCHONDRIAL"/>
    <property type="match status" value="1"/>
</dbReference>
<evidence type="ECO:0000259" key="10">
    <source>
        <dbReference type="PROSITE" id="PS50893"/>
    </source>
</evidence>
<feature type="transmembrane region" description="Helical" evidence="9">
    <location>
        <begin position="240"/>
        <end position="264"/>
    </location>
</feature>
<proteinExistence type="predicted"/>
<keyword evidence="3" id="KW-1003">Cell membrane</keyword>
<feature type="domain" description="ABC transmembrane type-1" evidence="11">
    <location>
        <begin position="17"/>
        <end position="305"/>
    </location>
</feature>
<dbReference type="InterPro" id="IPR003593">
    <property type="entry name" value="AAA+_ATPase"/>
</dbReference>
<keyword evidence="6 12" id="KW-0067">ATP-binding</keyword>
<evidence type="ECO:0000256" key="9">
    <source>
        <dbReference type="SAM" id="Phobius"/>
    </source>
</evidence>
<dbReference type="PROSITE" id="PS00211">
    <property type="entry name" value="ABC_TRANSPORTER_1"/>
    <property type="match status" value="1"/>
</dbReference>
<dbReference type="InterPro" id="IPR011527">
    <property type="entry name" value="ABC1_TM_dom"/>
</dbReference>
<dbReference type="Proteomes" id="UP000473648">
    <property type="component" value="Unassembled WGS sequence"/>
</dbReference>
<feature type="transmembrane region" description="Helical" evidence="9">
    <location>
        <begin position="284"/>
        <end position="303"/>
    </location>
</feature>
<evidence type="ECO:0000256" key="4">
    <source>
        <dbReference type="ARBA" id="ARBA00022692"/>
    </source>
</evidence>
<dbReference type="AlphaFoldDB" id="A0A6L5GPB1"/>
<dbReference type="Pfam" id="PF00005">
    <property type="entry name" value="ABC_tran"/>
    <property type="match status" value="1"/>
</dbReference>
<evidence type="ECO:0000256" key="5">
    <source>
        <dbReference type="ARBA" id="ARBA00022741"/>
    </source>
</evidence>
<keyword evidence="5" id="KW-0547">Nucleotide-binding</keyword>
<evidence type="ECO:0000313" key="13">
    <source>
        <dbReference type="Proteomes" id="UP000473648"/>
    </source>
</evidence>
<feature type="transmembrane region" description="Helical" evidence="9">
    <location>
        <begin position="61"/>
        <end position="82"/>
    </location>
</feature>
<dbReference type="SUPFAM" id="SSF90123">
    <property type="entry name" value="ABC transporter transmembrane region"/>
    <property type="match status" value="1"/>
</dbReference>
<dbReference type="CDD" id="cd18548">
    <property type="entry name" value="ABC_6TM_Tm287_like"/>
    <property type="match status" value="1"/>
</dbReference>
<organism evidence="12 13">
    <name type="scientific">Candidatus Pseudoramibacter fermentans</name>
    <dbReference type="NCBI Taxonomy" id="2594427"/>
    <lineage>
        <taxon>Bacteria</taxon>
        <taxon>Bacillati</taxon>
        <taxon>Bacillota</taxon>
        <taxon>Clostridia</taxon>
        <taxon>Eubacteriales</taxon>
        <taxon>Eubacteriaceae</taxon>
        <taxon>Pseudoramibacter</taxon>
    </lineage>
</organism>
<dbReference type="GO" id="GO:0016887">
    <property type="term" value="F:ATP hydrolysis activity"/>
    <property type="evidence" value="ECO:0007669"/>
    <property type="project" value="InterPro"/>
</dbReference>
<dbReference type="GO" id="GO:0015421">
    <property type="term" value="F:ABC-type oligopeptide transporter activity"/>
    <property type="evidence" value="ECO:0007669"/>
    <property type="project" value="TreeGrafter"/>
</dbReference>
<comment type="subcellular location">
    <subcellularLocation>
        <location evidence="1">Cell membrane</location>
        <topology evidence="1">Multi-pass membrane protein</topology>
    </subcellularLocation>
</comment>
<protein>
    <submittedName>
        <fullName evidence="12">ABC transporter ATP-binding protein</fullName>
    </submittedName>
</protein>
<evidence type="ECO:0000256" key="2">
    <source>
        <dbReference type="ARBA" id="ARBA00022448"/>
    </source>
</evidence>
<keyword evidence="2" id="KW-0813">Transport</keyword>
<reference evidence="12" key="1">
    <citation type="journal article" date="2020" name="Appl. Environ. Microbiol.">
        <title>Medium-Chain Fatty Acid Synthesis by 'Candidatus Weimeria bifida' gen. nov., sp. nov., and 'Candidatus Pseudoramibacter fermentans' sp. nov.</title>
        <authorList>
            <person name="Scarborough M.J."/>
            <person name="Myers K.S."/>
            <person name="Donohue T.J."/>
            <person name="Noguera D.R."/>
        </authorList>
    </citation>
    <scope>NUCLEOTIDE SEQUENCE</scope>
    <source>
        <strain evidence="12">EUB1.1</strain>
    </source>
</reference>
<sequence length="586" mass="64376">MLKLFKKFSGKDIGVVLFALAFTACAVWADLTIPDYMSDITRMIETSGTKMSEILSVGGKMLIYALISFGSTVVVALCASALSNGFSAKLRSQLFRKVQDFSMDEIGRFSTSSLITRSTNDVMQIQIFIVLGLQMLMRAPIMAVWAICKIVGKSWQWTFATGTTIVLVLAVVLTCIFIAMPKFKKMQSLTDRLNEVTRENLTGLRVVRAYNAEDYQETKFEKANKNLTDTNLFAMHTMAFLLPSIMAGINGLTLSIYWIGAYVIDAARLANKITQFSNMVVFSQYAIQAVMAFMMLVVIFMLMPRASVAASRINEVLDTPLTIEDGTAQDGVDGMTGQIEFRNVDFRYPGGEEDAVHDISFTAEKGETVAIIGATGSGKSSMINLIPRFYDTTGGEVLVDGRNVKDYSEKALRNKIGYISQSAVLFTGTVSSNVGYGDNGKAPATDEEIREAVHTAQADEFVDNMNGQYDAYIAQLGGNLSGGQKQRLSIARAIAKKPEILIFDDSFSALDYKTDRALRHELDEKCSGVTRIIVAQRIGTIRNADKILVLEDGKLAGVGTHDELMQHCEVYQQIALSQLSKEELAS</sequence>